<evidence type="ECO:0000313" key="6">
    <source>
        <dbReference type="EMBL" id="CAK7350801.1"/>
    </source>
</evidence>
<keyword evidence="7" id="KW-1185">Reference proteome</keyword>
<feature type="compositionally biased region" description="Pro residues" evidence="3">
    <location>
        <begin position="255"/>
        <end position="267"/>
    </location>
</feature>
<comment type="caution">
    <text evidence="6">The sequence shown here is derived from an EMBL/GenBank/DDBJ whole genome shotgun (WGS) entry which is preliminary data.</text>
</comment>
<accession>A0AAV1SI56</accession>
<keyword evidence="1 4" id="KW-0732">Signal</keyword>
<evidence type="ECO:0000256" key="2">
    <source>
        <dbReference type="ARBA" id="ARBA00022737"/>
    </source>
</evidence>
<feature type="region of interest" description="Disordered" evidence="3">
    <location>
        <begin position="252"/>
        <end position="274"/>
    </location>
</feature>
<feature type="domain" description="Gnk2-homologous" evidence="5">
    <location>
        <begin position="31"/>
        <end position="134"/>
    </location>
</feature>
<evidence type="ECO:0000256" key="1">
    <source>
        <dbReference type="ARBA" id="ARBA00022729"/>
    </source>
</evidence>
<organism evidence="6 7">
    <name type="scientific">Dovyalis caffra</name>
    <dbReference type="NCBI Taxonomy" id="77055"/>
    <lineage>
        <taxon>Eukaryota</taxon>
        <taxon>Viridiplantae</taxon>
        <taxon>Streptophyta</taxon>
        <taxon>Embryophyta</taxon>
        <taxon>Tracheophyta</taxon>
        <taxon>Spermatophyta</taxon>
        <taxon>Magnoliopsida</taxon>
        <taxon>eudicotyledons</taxon>
        <taxon>Gunneridae</taxon>
        <taxon>Pentapetalae</taxon>
        <taxon>rosids</taxon>
        <taxon>fabids</taxon>
        <taxon>Malpighiales</taxon>
        <taxon>Salicaceae</taxon>
        <taxon>Flacourtieae</taxon>
        <taxon>Dovyalis</taxon>
    </lineage>
</organism>
<dbReference type="PROSITE" id="PS51473">
    <property type="entry name" value="GNK2"/>
    <property type="match status" value="2"/>
</dbReference>
<evidence type="ECO:0000256" key="3">
    <source>
        <dbReference type="SAM" id="MobiDB-lite"/>
    </source>
</evidence>
<dbReference type="InterPro" id="IPR038408">
    <property type="entry name" value="GNK2_sf"/>
</dbReference>
<dbReference type="Gene3D" id="3.30.430.20">
    <property type="entry name" value="Gnk2 domain, C-X8-C-X2-C motif"/>
    <property type="match status" value="2"/>
</dbReference>
<keyword evidence="2" id="KW-0677">Repeat</keyword>
<reference evidence="6 7" key="1">
    <citation type="submission" date="2024-01" db="EMBL/GenBank/DDBJ databases">
        <authorList>
            <person name="Waweru B."/>
        </authorList>
    </citation>
    <scope>NUCLEOTIDE SEQUENCE [LARGE SCALE GENOMIC DNA]</scope>
</reference>
<feature type="chain" id="PRO_5043976592" description="Gnk2-homologous domain-containing protein" evidence="4">
    <location>
        <begin position="26"/>
        <end position="274"/>
    </location>
</feature>
<dbReference type="FunFam" id="3.30.430.20:FF:000003">
    <property type="entry name" value="Cysteine-rich RLK (RECEPTOR-like protein kinase) 10"/>
    <property type="match status" value="1"/>
</dbReference>
<dbReference type="Pfam" id="PF01657">
    <property type="entry name" value="Stress-antifung"/>
    <property type="match status" value="2"/>
</dbReference>
<dbReference type="AlphaFoldDB" id="A0AAV1SI56"/>
<name>A0AAV1SI56_9ROSI</name>
<protein>
    <recommendedName>
        <fullName evidence="5">Gnk2-homologous domain-containing protein</fullName>
    </recommendedName>
</protein>
<dbReference type="InterPro" id="IPR002902">
    <property type="entry name" value="GNK2"/>
</dbReference>
<evidence type="ECO:0000259" key="5">
    <source>
        <dbReference type="PROSITE" id="PS51473"/>
    </source>
</evidence>
<evidence type="ECO:0000313" key="7">
    <source>
        <dbReference type="Proteomes" id="UP001314170"/>
    </source>
</evidence>
<dbReference type="Proteomes" id="UP001314170">
    <property type="component" value="Unassembled WGS sequence"/>
</dbReference>
<evidence type="ECO:0000256" key="4">
    <source>
        <dbReference type="SAM" id="SignalP"/>
    </source>
</evidence>
<dbReference type="PANTHER" id="PTHR32099:SF51">
    <property type="entry name" value="CYSTEINE-RICH RECEPTOR-LIKE PROTEIN KINASE 25 ISOFORM X1"/>
    <property type="match status" value="1"/>
</dbReference>
<dbReference type="FunFam" id="3.30.430.20:FF:000002">
    <property type="entry name" value="Cysteine-rich receptor-like protein kinase 10"/>
    <property type="match status" value="1"/>
</dbReference>
<sequence length="274" mass="30396">MDSSNLVILFSFSYFLLHLPALTTAQPDFDDYSCDYYNNVGNYTTNSTFQRNLNSLLSSLASNTQIDYGFYNLSVGEIPERVNAIALCRGDVAVDACQRFVNNSILEILQVCPNRMEAFGVYELCMIRYSNRSIFGVLEERPSMDMANGPKVLDVNLFNQALQTLLARLQGRATSGNSLRKFATGNQSAGFETVYALVQCTPDLSEQQCSSCLLGLFRMITSDGNMQWKIGVRLARPSCNLRWETGSFFNVTPETLPPPTQASPISPPVAQGRP</sequence>
<dbReference type="CDD" id="cd23509">
    <property type="entry name" value="Gnk2-like"/>
    <property type="match status" value="2"/>
</dbReference>
<dbReference type="EMBL" id="CAWUPB010001184">
    <property type="protein sequence ID" value="CAK7350801.1"/>
    <property type="molecule type" value="Genomic_DNA"/>
</dbReference>
<proteinExistence type="predicted"/>
<feature type="signal peptide" evidence="4">
    <location>
        <begin position="1"/>
        <end position="25"/>
    </location>
</feature>
<feature type="domain" description="Gnk2-homologous" evidence="5">
    <location>
        <begin position="140"/>
        <end position="248"/>
    </location>
</feature>
<dbReference type="PANTHER" id="PTHR32099">
    <property type="entry name" value="CYSTEINE-RICH REPEAT SECRETORY PROTEIN"/>
    <property type="match status" value="1"/>
</dbReference>
<gene>
    <name evidence="6" type="ORF">DCAF_LOCUS23534</name>
</gene>